<feature type="domain" description="HTH arsR-type" evidence="4">
    <location>
        <begin position="7"/>
        <end position="102"/>
    </location>
</feature>
<dbReference type="CDD" id="cd00090">
    <property type="entry name" value="HTH_ARSR"/>
    <property type="match status" value="1"/>
</dbReference>
<dbReference type="InterPro" id="IPR036390">
    <property type="entry name" value="WH_DNA-bd_sf"/>
</dbReference>
<dbReference type="PANTHER" id="PTHR33154">
    <property type="entry name" value="TRANSCRIPTIONAL REGULATOR, ARSR FAMILY"/>
    <property type="match status" value="1"/>
</dbReference>
<dbReference type="PRINTS" id="PR00778">
    <property type="entry name" value="HTHARSR"/>
</dbReference>
<dbReference type="AlphaFoldDB" id="A0A3A9ZQ44"/>
<dbReference type="InterPro" id="IPR036388">
    <property type="entry name" value="WH-like_DNA-bd_sf"/>
</dbReference>
<proteinExistence type="predicted"/>
<evidence type="ECO:0000256" key="2">
    <source>
        <dbReference type="ARBA" id="ARBA00023125"/>
    </source>
</evidence>
<keyword evidence="3" id="KW-0804">Transcription</keyword>
<dbReference type="NCBIfam" id="NF033788">
    <property type="entry name" value="HTH_metalloreg"/>
    <property type="match status" value="1"/>
</dbReference>
<evidence type="ECO:0000259" key="4">
    <source>
        <dbReference type="PROSITE" id="PS50987"/>
    </source>
</evidence>
<dbReference type="GO" id="GO:0003677">
    <property type="term" value="F:DNA binding"/>
    <property type="evidence" value="ECO:0007669"/>
    <property type="project" value="UniProtKB-KW"/>
</dbReference>
<evidence type="ECO:0000313" key="5">
    <source>
        <dbReference type="EMBL" id="RKN50315.1"/>
    </source>
</evidence>
<dbReference type="SMART" id="SM00418">
    <property type="entry name" value="HTH_ARSR"/>
    <property type="match status" value="1"/>
</dbReference>
<reference evidence="5 6" key="1">
    <citation type="journal article" date="2004" name="Syst. Appl. Microbiol.">
        <title>Cryptoendolithic actinomycetes from antarctic sandstone rock samples: Micromonospora endolithica sp. nov. and two isolates related to Micromonospora coerulea Jensen 1932.</title>
        <authorList>
            <person name="Hirsch P."/>
            <person name="Mevs U."/>
            <person name="Kroppenstedt R.M."/>
            <person name="Schumann P."/>
            <person name="Stackebrandt E."/>
        </authorList>
    </citation>
    <scope>NUCLEOTIDE SEQUENCE [LARGE SCALE GENOMIC DNA]</scope>
    <source>
        <strain evidence="5 6">JCM 12677</strain>
    </source>
</reference>
<name>A0A3A9ZQ44_9ACTN</name>
<dbReference type="InterPro" id="IPR051081">
    <property type="entry name" value="HTH_MetalResp_TranReg"/>
</dbReference>
<dbReference type="PROSITE" id="PS50987">
    <property type="entry name" value="HTH_ARSR_2"/>
    <property type="match status" value="1"/>
</dbReference>
<evidence type="ECO:0000313" key="6">
    <source>
        <dbReference type="Proteomes" id="UP000281726"/>
    </source>
</evidence>
<dbReference type="InterPro" id="IPR001845">
    <property type="entry name" value="HTH_ArsR_DNA-bd_dom"/>
</dbReference>
<dbReference type="RefSeq" id="WP_120723604.1">
    <property type="nucleotide sequence ID" value="NZ_RBAK01000001.1"/>
</dbReference>
<evidence type="ECO:0000256" key="1">
    <source>
        <dbReference type="ARBA" id="ARBA00023015"/>
    </source>
</evidence>
<dbReference type="PANTHER" id="PTHR33154:SF33">
    <property type="entry name" value="TRANSCRIPTIONAL REPRESSOR SDPR"/>
    <property type="match status" value="1"/>
</dbReference>
<accession>A0A3A9ZQ44</accession>
<evidence type="ECO:0000256" key="3">
    <source>
        <dbReference type="ARBA" id="ARBA00023163"/>
    </source>
</evidence>
<dbReference type="Pfam" id="PF01022">
    <property type="entry name" value="HTH_5"/>
    <property type="match status" value="1"/>
</dbReference>
<keyword evidence="6" id="KW-1185">Reference proteome</keyword>
<dbReference type="OrthoDB" id="3401849at2"/>
<dbReference type="EMBL" id="RBAK01000001">
    <property type="protein sequence ID" value="RKN50315.1"/>
    <property type="molecule type" value="Genomic_DNA"/>
</dbReference>
<dbReference type="Proteomes" id="UP000281726">
    <property type="component" value="Unassembled WGS sequence"/>
</dbReference>
<gene>
    <name evidence="5" type="ORF">D7223_00390</name>
</gene>
<dbReference type="SUPFAM" id="SSF46785">
    <property type="entry name" value="Winged helix' DNA-binding domain"/>
    <property type="match status" value="1"/>
</dbReference>
<sequence>MTILAVASQADAQVAARLFRGLAEPTRLALLTALLDGERTVNELVQAVGGKQSGVSGHLACLRDCGLVVSRPGPGRSVLYRLAAPSLQTLLRAAEELLADSGHPVTLCAEQGGEQS</sequence>
<keyword evidence="1" id="KW-0805">Transcription regulation</keyword>
<comment type="caution">
    <text evidence="5">The sequence shown here is derived from an EMBL/GenBank/DDBJ whole genome shotgun (WGS) entry which is preliminary data.</text>
</comment>
<dbReference type="InterPro" id="IPR011991">
    <property type="entry name" value="ArsR-like_HTH"/>
</dbReference>
<protein>
    <submittedName>
        <fullName evidence="5">Transcriptional regulator</fullName>
    </submittedName>
</protein>
<dbReference type="GO" id="GO:0003700">
    <property type="term" value="F:DNA-binding transcription factor activity"/>
    <property type="evidence" value="ECO:0007669"/>
    <property type="project" value="InterPro"/>
</dbReference>
<organism evidence="5 6">
    <name type="scientific">Micromonospora endolithica</name>
    <dbReference type="NCBI Taxonomy" id="230091"/>
    <lineage>
        <taxon>Bacteria</taxon>
        <taxon>Bacillati</taxon>
        <taxon>Actinomycetota</taxon>
        <taxon>Actinomycetes</taxon>
        <taxon>Micromonosporales</taxon>
        <taxon>Micromonosporaceae</taxon>
        <taxon>Micromonospora</taxon>
    </lineage>
</organism>
<dbReference type="Gene3D" id="1.10.10.10">
    <property type="entry name" value="Winged helix-like DNA-binding domain superfamily/Winged helix DNA-binding domain"/>
    <property type="match status" value="1"/>
</dbReference>
<keyword evidence="2" id="KW-0238">DNA-binding</keyword>